<dbReference type="Proteomes" id="UP001165960">
    <property type="component" value="Unassembled WGS sequence"/>
</dbReference>
<reference evidence="1" key="1">
    <citation type="submission" date="2022-04" db="EMBL/GenBank/DDBJ databases">
        <title>Genome of the entomopathogenic fungus Entomophthora muscae.</title>
        <authorList>
            <person name="Elya C."/>
            <person name="Lovett B.R."/>
            <person name="Lee E."/>
            <person name="Macias A.M."/>
            <person name="Hajek A.E."/>
            <person name="De Bivort B.L."/>
            <person name="Kasson M.T."/>
            <person name="De Fine Licht H.H."/>
            <person name="Stajich J.E."/>
        </authorList>
    </citation>
    <scope>NUCLEOTIDE SEQUENCE</scope>
    <source>
        <strain evidence="1">Berkeley</strain>
    </source>
</reference>
<organism evidence="1 2">
    <name type="scientific">Entomophthora muscae</name>
    <dbReference type="NCBI Taxonomy" id="34485"/>
    <lineage>
        <taxon>Eukaryota</taxon>
        <taxon>Fungi</taxon>
        <taxon>Fungi incertae sedis</taxon>
        <taxon>Zoopagomycota</taxon>
        <taxon>Entomophthoromycotina</taxon>
        <taxon>Entomophthoromycetes</taxon>
        <taxon>Entomophthorales</taxon>
        <taxon>Entomophthoraceae</taxon>
        <taxon>Entomophthora</taxon>
    </lineage>
</organism>
<sequence length="175" mass="19439">MVLRIEEEIRIITDQGSCLREIRKLLTNLLKKESPTILVLLVKSATKGALSKPEEPAVTARETAKPGKEPAEPTKYTAKNATPKEGSPQLFAPSQDFKEDPVHQLVAYDLYAIPAHERGRPRKTTANAVEVVSKPYATQVQESCLNENPNFFSEIPSLKGVQLTMLLETIENNFP</sequence>
<comment type="caution">
    <text evidence="1">The sequence shown here is derived from an EMBL/GenBank/DDBJ whole genome shotgun (WGS) entry which is preliminary data.</text>
</comment>
<protein>
    <submittedName>
        <fullName evidence="1">Uncharacterized protein</fullName>
    </submittedName>
</protein>
<dbReference type="EMBL" id="QTSX02000008">
    <property type="protein sequence ID" value="KAJ9090344.1"/>
    <property type="molecule type" value="Genomic_DNA"/>
</dbReference>
<proteinExistence type="predicted"/>
<evidence type="ECO:0000313" key="2">
    <source>
        <dbReference type="Proteomes" id="UP001165960"/>
    </source>
</evidence>
<name>A0ACC2UUE8_9FUNG</name>
<gene>
    <name evidence="1" type="ORF">DSO57_1003467</name>
</gene>
<evidence type="ECO:0000313" key="1">
    <source>
        <dbReference type="EMBL" id="KAJ9090344.1"/>
    </source>
</evidence>
<keyword evidence="2" id="KW-1185">Reference proteome</keyword>
<accession>A0ACC2UUE8</accession>